<dbReference type="Pfam" id="PF00386">
    <property type="entry name" value="C1q"/>
    <property type="match status" value="1"/>
</dbReference>
<feature type="coiled-coil region" evidence="4">
    <location>
        <begin position="35"/>
        <end position="83"/>
    </location>
</feature>
<feature type="domain" description="C1q" evidence="7">
    <location>
        <begin position="149"/>
        <end position="281"/>
    </location>
</feature>
<dbReference type="InterPro" id="IPR050822">
    <property type="entry name" value="Cerebellin_Synaptic_Org"/>
</dbReference>
<feature type="region of interest" description="Disordered" evidence="5">
    <location>
        <begin position="84"/>
        <end position="144"/>
    </location>
</feature>
<dbReference type="EMBL" id="NEDP02003643">
    <property type="protein sequence ID" value="OWF48178.1"/>
    <property type="molecule type" value="Genomic_DNA"/>
</dbReference>
<evidence type="ECO:0000259" key="7">
    <source>
        <dbReference type="PROSITE" id="PS50871"/>
    </source>
</evidence>
<organism evidence="8 9">
    <name type="scientific">Mizuhopecten yessoensis</name>
    <name type="common">Japanese scallop</name>
    <name type="synonym">Patinopecten yessoensis</name>
    <dbReference type="NCBI Taxonomy" id="6573"/>
    <lineage>
        <taxon>Eukaryota</taxon>
        <taxon>Metazoa</taxon>
        <taxon>Spiralia</taxon>
        <taxon>Lophotrochozoa</taxon>
        <taxon>Mollusca</taxon>
        <taxon>Bivalvia</taxon>
        <taxon>Autobranchia</taxon>
        <taxon>Pteriomorphia</taxon>
        <taxon>Pectinida</taxon>
        <taxon>Pectinoidea</taxon>
        <taxon>Pectinidae</taxon>
        <taxon>Mizuhopecten</taxon>
    </lineage>
</organism>
<accession>A0A210QHD4</accession>
<evidence type="ECO:0000256" key="6">
    <source>
        <dbReference type="SAM" id="SignalP"/>
    </source>
</evidence>
<dbReference type="SMART" id="SM00110">
    <property type="entry name" value="C1Q"/>
    <property type="match status" value="1"/>
</dbReference>
<dbReference type="SUPFAM" id="SSF49842">
    <property type="entry name" value="TNF-like"/>
    <property type="match status" value="1"/>
</dbReference>
<dbReference type="PRINTS" id="PR00007">
    <property type="entry name" value="COMPLEMNTC1Q"/>
</dbReference>
<sequence>MSLLCVLAICNLLLDASFAVASPSVTGDGTSDTEMRDIRLLLNKYGSQIESLQRENARLEEKTMTLEKKIMTLEEKVTTLEDQTPAFEDKTPMFEEQREPKSDLVNNTKPGPDILGIPDGLAISDGKSQSRKRNPDEAVKKVNPRVDSTTDSIIAFHAILSHTVTDPAAEHIVTFDHIITNIGAHYSSKTGVFTCVEVGVYQFSWMIEVASVQWITTQLVRNGAVIGSAISGDDTYWTTGAASAITMLAPGDEVWVRLATGHSVGADITPTYTMFNGFLIH</sequence>
<dbReference type="AlphaFoldDB" id="A0A210QHD4"/>
<evidence type="ECO:0000256" key="2">
    <source>
        <dbReference type="ARBA" id="ARBA00022525"/>
    </source>
</evidence>
<evidence type="ECO:0000256" key="3">
    <source>
        <dbReference type="ARBA" id="ARBA00022729"/>
    </source>
</evidence>
<protein>
    <submittedName>
        <fullName evidence="8">Complement C1q-like protein 3</fullName>
    </submittedName>
</protein>
<keyword evidence="2" id="KW-0964">Secreted</keyword>
<evidence type="ECO:0000313" key="9">
    <source>
        <dbReference type="Proteomes" id="UP000242188"/>
    </source>
</evidence>
<dbReference type="InterPro" id="IPR001073">
    <property type="entry name" value="C1q_dom"/>
</dbReference>
<name>A0A210QHD4_MIZYE</name>
<dbReference type="Gene3D" id="2.60.120.40">
    <property type="match status" value="1"/>
</dbReference>
<evidence type="ECO:0000256" key="5">
    <source>
        <dbReference type="SAM" id="MobiDB-lite"/>
    </source>
</evidence>
<dbReference type="PANTHER" id="PTHR22923">
    <property type="entry name" value="CEREBELLIN-RELATED"/>
    <property type="match status" value="1"/>
</dbReference>
<feature type="chain" id="PRO_5012058121" evidence="6">
    <location>
        <begin position="20"/>
        <end position="281"/>
    </location>
</feature>
<dbReference type="GO" id="GO:0005576">
    <property type="term" value="C:extracellular region"/>
    <property type="evidence" value="ECO:0007669"/>
    <property type="project" value="UniProtKB-SubCell"/>
</dbReference>
<dbReference type="OrthoDB" id="6082673at2759"/>
<keyword evidence="4" id="KW-0175">Coiled coil</keyword>
<gene>
    <name evidence="8" type="ORF">KP79_PYT14461</name>
</gene>
<dbReference type="PANTHER" id="PTHR22923:SF116">
    <property type="entry name" value="C1Q DOMAIN-CONTAINING PROTEIN"/>
    <property type="match status" value="1"/>
</dbReference>
<feature type="signal peptide" evidence="6">
    <location>
        <begin position="1"/>
        <end position="19"/>
    </location>
</feature>
<dbReference type="STRING" id="6573.A0A210QHD4"/>
<dbReference type="Gene3D" id="1.20.5.340">
    <property type="match status" value="1"/>
</dbReference>
<dbReference type="PROSITE" id="PS50871">
    <property type="entry name" value="C1Q"/>
    <property type="match status" value="1"/>
</dbReference>
<evidence type="ECO:0000256" key="1">
    <source>
        <dbReference type="ARBA" id="ARBA00004613"/>
    </source>
</evidence>
<comment type="caution">
    <text evidence="8">The sequence shown here is derived from an EMBL/GenBank/DDBJ whole genome shotgun (WGS) entry which is preliminary data.</text>
</comment>
<keyword evidence="9" id="KW-1185">Reference proteome</keyword>
<evidence type="ECO:0000256" key="4">
    <source>
        <dbReference type="SAM" id="Coils"/>
    </source>
</evidence>
<reference evidence="8 9" key="1">
    <citation type="journal article" date="2017" name="Nat. Ecol. Evol.">
        <title>Scallop genome provides insights into evolution of bilaterian karyotype and development.</title>
        <authorList>
            <person name="Wang S."/>
            <person name="Zhang J."/>
            <person name="Jiao W."/>
            <person name="Li J."/>
            <person name="Xun X."/>
            <person name="Sun Y."/>
            <person name="Guo X."/>
            <person name="Huan P."/>
            <person name="Dong B."/>
            <person name="Zhang L."/>
            <person name="Hu X."/>
            <person name="Sun X."/>
            <person name="Wang J."/>
            <person name="Zhao C."/>
            <person name="Wang Y."/>
            <person name="Wang D."/>
            <person name="Huang X."/>
            <person name="Wang R."/>
            <person name="Lv J."/>
            <person name="Li Y."/>
            <person name="Zhang Z."/>
            <person name="Liu B."/>
            <person name="Lu W."/>
            <person name="Hui Y."/>
            <person name="Liang J."/>
            <person name="Zhou Z."/>
            <person name="Hou R."/>
            <person name="Li X."/>
            <person name="Liu Y."/>
            <person name="Li H."/>
            <person name="Ning X."/>
            <person name="Lin Y."/>
            <person name="Zhao L."/>
            <person name="Xing Q."/>
            <person name="Dou J."/>
            <person name="Li Y."/>
            <person name="Mao J."/>
            <person name="Guo H."/>
            <person name="Dou H."/>
            <person name="Li T."/>
            <person name="Mu C."/>
            <person name="Jiang W."/>
            <person name="Fu Q."/>
            <person name="Fu X."/>
            <person name="Miao Y."/>
            <person name="Liu J."/>
            <person name="Yu Q."/>
            <person name="Li R."/>
            <person name="Liao H."/>
            <person name="Li X."/>
            <person name="Kong Y."/>
            <person name="Jiang Z."/>
            <person name="Chourrout D."/>
            <person name="Li R."/>
            <person name="Bao Z."/>
        </authorList>
    </citation>
    <scope>NUCLEOTIDE SEQUENCE [LARGE SCALE GENOMIC DNA]</scope>
    <source>
        <strain evidence="8 9">PY_sf001</strain>
    </source>
</reference>
<dbReference type="InterPro" id="IPR008983">
    <property type="entry name" value="Tumour_necrosis_fac-like_dom"/>
</dbReference>
<evidence type="ECO:0000313" key="8">
    <source>
        <dbReference type="EMBL" id="OWF48178.1"/>
    </source>
</evidence>
<proteinExistence type="predicted"/>
<keyword evidence="3 6" id="KW-0732">Signal</keyword>
<feature type="compositionally biased region" description="Basic and acidic residues" evidence="5">
    <location>
        <begin position="87"/>
        <end position="102"/>
    </location>
</feature>
<dbReference type="Proteomes" id="UP000242188">
    <property type="component" value="Unassembled WGS sequence"/>
</dbReference>
<comment type="subcellular location">
    <subcellularLocation>
        <location evidence="1">Secreted</location>
    </subcellularLocation>
</comment>